<dbReference type="GO" id="GO:0000462">
    <property type="term" value="P:maturation of SSU-rRNA from tricistronic rRNA transcript (SSU-rRNA, 5.8S rRNA, LSU-rRNA)"/>
    <property type="evidence" value="ECO:0007669"/>
    <property type="project" value="TreeGrafter"/>
</dbReference>
<dbReference type="EMBL" id="JANVFU010000012">
    <property type="protein sequence ID" value="KAJ3741227.1"/>
    <property type="molecule type" value="Genomic_DNA"/>
</dbReference>
<sequence>MTDHDELLSILQVHGQNFLSSFEGSLGRGAFNKNAIPVQFRNKEIEEEEDEEWQGIRSSSESVSEEGIAHSLTGGTSIIVLDFEENDDEFTAVSPSTSNANVIVFSDRVSGSNREQDITTKYQGKAFMSSRISKLRENTSFDIKKTSEETDEDIKERSNVQNDALLHKLVHTQLLSGSLNSELELTPAQRRKALSGRIAELTGNAKLGRGERLVRTAEHNKASKRVREGLVQKQKERRAAQLEETKNLGNYHPSLKRLLDPDSETAKPKKRVRGLQMGIGSFKGGTLRLSRQEINSVQGQRNGMSGRGRGSGRGRRGRS</sequence>
<feature type="compositionally biased region" description="Polar residues" evidence="1">
    <location>
        <begin position="292"/>
        <end position="303"/>
    </location>
</feature>
<dbReference type="Proteomes" id="UP001142393">
    <property type="component" value="Unassembled WGS sequence"/>
</dbReference>
<name>A0A9W8NUN1_9AGAR</name>
<dbReference type="PANTHER" id="PTHR28096">
    <property type="entry name" value="PROTEIN FAF1"/>
    <property type="match status" value="1"/>
</dbReference>
<reference evidence="2 3" key="1">
    <citation type="journal article" date="2023" name="Proc. Natl. Acad. Sci. U.S.A.">
        <title>A global phylogenomic analysis of the shiitake genus Lentinula.</title>
        <authorList>
            <person name="Sierra-Patev S."/>
            <person name="Min B."/>
            <person name="Naranjo-Ortiz M."/>
            <person name="Looney B."/>
            <person name="Konkel Z."/>
            <person name="Slot J.C."/>
            <person name="Sakamoto Y."/>
            <person name="Steenwyk J.L."/>
            <person name="Rokas A."/>
            <person name="Carro J."/>
            <person name="Camarero S."/>
            <person name="Ferreira P."/>
            <person name="Molpeceres G."/>
            <person name="Ruiz-Duenas F.J."/>
            <person name="Serrano A."/>
            <person name="Henrissat B."/>
            <person name="Drula E."/>
            <person name="Hughes K.W."/>
            <person name="Mata J.L."/>
            <person name="Ishikawa N.K."/>
            <person name="Vargas-Isla R."/>
            <person name="Ushijima S."/>
            <person name="Smith C.A."/>
            <person name="Donoghue J."/>
            <person name="Ahrendt S."/>
            <person name="Andreopoulos W."/>
            <person name="He G."/>
            <person name="LaButti K."/>
            <person name="Lipzen A."/>
            <person name="Ng V."/>
            <person name="Riley R."/>
            <person name="Sandor L."/>
            <person name="Barry K."/>
            <person name="Martinez A.T."/>
            <person name="Xiao Y."/>
            <person name="Gibbons J.G."/>
            <person name="Terashima K."/>
            <person name="Grigoriev I.V."/>
            <person name="Hibbett D."/>
        </authorList>
    </citation>
    <scope>NUCLEOTIDE SEQUENCE [LARGE SCALE GENOMIC DNA]</scope>
    <source>
        <strain evidence="2 3">TFB7810</strain>
    </source>
</reference>
<accession>A0A9W8NUN1</accession>
<evidence type="ECO:0000313" key="3">
    <source>
        <dbReference type="Proteomes" id="UP001142393"/>
    </source>
</evidence>
<proteinExistence type="predicted"/>
<organism evidence="2 3">
    <name type="scientific">Lentinula detonsa</name>
    <dbReference type="NCBI Taxonomy" id="2804962"/>
    <lineage>
        <taxon>Eukaryota</taxon>
        <taxon>Fungi</taxon>
        <taxon>Dikarya</taxon>
        <taxon>Basidiomycota</taxon>
        <taxon>Agaricomycotina</taxon>
        <taxon>Agaricomycetes</taxon>
        <taxon>Agaricomycetidae</taxon>
        <taxon>Agaricales</taxon>
        <taxon>Marasmiineae</taxon>
        <taxon>Omphalotaceae</taxon>
        <taxon>Lentinula</taxon>
    </lineage>
</organism>
<gene>
    <name evidence="2" type="ORF">DFH05DRAFT_1404196</name>
</gene>
<evidence type="ECO:0000313" key="2">
    <source>
        <dbReference type="EMBL" id="KAJ3741227.1"/>
    </source>
</evidence>
<feature type="compositionally biased region" description="Basic residues" evidence="1">
    <location>
        <begin position="310"/>
        <end position="319"/>
    </location>
</feature>
<dbReference type="GO" id="GO:0005730">
    <property type="term" value="C:nucleolus"/>
    <property type="evidence" value="ECO:0007669"/>
    <property type="project" value="TreeGrafter"/>
</dbReference>
<dbReference type="AlphaFoldDB" id="A0A9W8NUN1"/>
<feature type="compositionally biased region" description="Basic and acidic residues" evidence="1">
    <location>
        <begin position="257"/>
        <end position="267"/>
    </location>
</feature>
<evidence type="ECO:0000256" key="1">
    <source>
        <dbReference type="SAM" id="MobiDB-lite"/>
    </source>
</evidence>
<dbReference type="InterPro" id="IPR053030">
    <property type="entry name" value="Ribosomal_biogenesis_FAF1-like"/>
</dbReference>
<keyword evidence="3" id="KW-1185">Reference proteome</keyword>
<feature type="region of interest" description="Disordered" evidence="1">
    <location>
        <begin position="244"/>
        <end position="319"/>
    </location>
</feature>
<feature type="region of interest" description="Disordered" evidence="1">
    <location>
        <begin position="45"/>
        <end position="64"/>
    </location>
</feature>
<comment type="caution">
    <text evidence="2">The sequence shown here is derived from an EMBL/GenBank/DDBJ whole genome shotgun (WGS) entry which is preliminary data.</text>
</comment>
<protein>
    <submittedName>
        <fullName evidence="2">Uncharacterized protein</fullName>
    </submittedName>
</protein>
<dbReference type="PANTHER" id="PTHR28096:SF1">
    <property type="entry name" value="PROTEIN FAF1"/>
    <property type="match status" value="1"/>
</dbReference>